<evidence type="ECO:0000256" key="2">
    <source>
        <dbReference type="SAM" id="Phobius"/>
    </source>
</evidence>
<proteinExistence type="predicted"/>
<dbReference type="InterPro" id="IPR025445">
    <property type="entry name" value="DUF4191"/>
</dbReference>
<keyword evidence="2" id="KW-1133">Transmembrane helix</keyword>
<evidence type="ECO:0000313" key="3">
    <source>
        <dbReference type="EMBL" id="CAB4569797.1"/>
    </source>
</evidence>
<gene>
    <name evidence="3" type="ORF">UFOPK1740_00137</name>
</gene>
<feature type="transmembrane region" description="Helical" evidence="2">
    <location>
        <begin position="33"/>
        <end position="57"/>
    </location>
</feature>
<feature type="region of interest" description="Disordered" evidence="1">
    <location>
        <begin position="211"/>
        <end position="231"/>
    </location>
</feature>
<feature type="transmembrane region" description="Helical" evidence="2">
    <location>
        <begin position="63"/>
        <end position="83"/>
    </location>
</feature>
<reference evidence="3" key="1">
    <citation type="submission" date="2020-05" db="EMBL/GenBank/DDBJ databases">
        <authorList>
            <person name="Chiriac C."/>
            <person name="Salcher M."/>
            <person name="Ghai R."/>
            <person name="Kavagutti S V."/>
        </authorList>
    </citation>
    <scope>NUCLEOTIDE SEQUENCE</scope>
</reference>
<dbReference type="EMBL" id="CAEZTU010000003">
    <property type="protein sequence ID" value="CAB4569797.1"/>
    <property type="molecule type" value="Genomic_DNA"/>
</dbReference>
<sequence length="231" mass="24896">MAKNKEPKVKKERFKTLKQIGQTYSITRKSDRALPWVILGTLIGTALPLVLVAQLLFDSTFSKLITTSLAISTSLLATVYVFGKRAEKAAYARIEGQPGAAAAVLNTLRKGWFVTPAVAVTRNQDLVHRVIGPVGIVLVGEGSPSRVAQLLESEKIKAKRIAGDIPVASLIVGNGEGLITFKKLNKTIMKMGKKISPAESRELRNRFGASGASALPIPKGAMPKGMRIPRR</sequence>
<protein>
    <submittedName>
        <fullName evidence="3">Unannotated protein</fullName>
    </submittedName>
</protein>
<dbReference type="Pfam" id="PF13829">
    <property type="entry name" value="DUF4191"/>
    <property type="match status" value="1"/>
</dbReference>
<dbReference type="AlphaFoldDB" id="A0A6J6E0G0"/>
<evidence type="ECO:0000256" key="1">
    <source>
        <dbReference type="SAM" id="MobiDB-lite"/>
    </source>
</evidence>
<keyword evidence="2" id="KW-0812">Transmembrane</keyword>
<keyword evidence="2" id="KW-0472">Membrane</keyword>
<accession>A0A6J6E0G0</accession>
<name>A0A6J6E0G0_9ZZZZ</name>
<organism evidence="3">
    <name type="scientific">freshwater metagenome</name>
    <dbReference type="NCBI Taxonomy" id="449393"/>
    <lineage>
        <taxon>unclassified sequences</taxon>
        <taxon>metagenomes</taxon>
        <taxon>ecological metagenomes</taxon>
    </lineage>
</organism>